<feature type="domain" description="NAD-dependent epimerase/dehydratase" evidence="2">
    <location>
        <begin position="3"/>
        <end position="251"/>
    </location>
</feature>
<sequence length="337" mass="37515">MRILITGAVGFLGMHTASRLNAAGHELIGIDNFNDYYDPQLKHARHAKIRSFCKVHKVDLAELDAVKAIIAEFKPNVIVHLAAQAGVRYSMQDPMAYVQANVAGHTSVLEACRILGADFSHLVYASSSSVYGGNRKIPFSESDEVNDPVSIYAATKRAGELLASTYAHLFRVQAIGLRFFTVYGPWGRPDMAYWSFTRDILAGTPIRIFNHGKMMRDFTYIDDVVDGILAMVERSPTFENTSRPHRVYNIGNNNPEKLMDVVGLLETLLGKPAVKEFVEMQSGDVVQTYAEIEAAARDYGFSPSTSIELGLSRFVAWYKEFHGYSGLDKSPDLTVYR</sequence>
<dbReference type="SUPFAM" id="SSF51735">
    <property type="entry name" value="NAD(P)-binding Rossmann-fold domains"/>
    <property type="match status" value="1"/>
</dbReference>
<keyword evidence="1" id="KW-0520">NAD</keyword>
<dbReference type="AlphaFoldDB" id="A0A399RCB4"/>
<organism evidence="3 4">
    <name type="scientific">Henriciella algicola</name>
    <dbReference type="NCBI Taxonomy" id="1608422"/>
    <lineage>
        <taxon>Bacteria</taxon>
        <taxon>Pseudomonadati</taxon>
        <taxon>Pseudomonadota</taxon>
        <taxon>Alphaproteobacteria</taxon>
        <taxon>Hyphomonadales</taxon>
        <taxon>Hyphomonadaceae</taxon>
        <taxon>Henriciella</taxon>
    </lineage>
</organism>
<dbReference type="Pfam" id="PF01370">
    <property type="entry name" value="Epimerase"/>
    <property type="match status" value="1"/>
</dbReference>
<evidence type="ECO:0000259" key="2">
    <source>
        <dbReference type="Pfam" id="PF01370"/>
    </source>
</evidence>
<accession>A0A399RCB4</accession>
<evidence type="ECO:0000313" key="3">
    <source>
        <dbReference type="EMBL" id="RIJ29186.1"/>
    </source>
</evidence>
<gene>
    <name evidence="3" type="ORF">D1222_12605</name>
</gene>
<name>A0A399RCB4_9PROT</name>
<dbReference type="InterPro" id="IPR036291">
    <property type="entry name" value="NAD(P)-bd_dom_sf"/>
</dbReference>
<comment type="caution">
    <text evidence="3">The sequence shown here is derived from an EMBL/GenBank/DDBJ whole genome shotgun (WGS) entry which is preliminary data.</text>
</comment>
<dbReference type="OrthoDB" id="9801785at2"/>
<protein>
    <submittedName>
        <fullName evidence="3">NAD-dependent epimerase/dehydratase family protein</fullName>
    </submittedName>
</protein>
<dbReference type="PANTHER" id="PTHR43574">
    <property type="entry name" value="EPIMERASE-RELATED"/>
    <property type="match status" value="1"/>
</dbReference>
<dbReference type="EMBL" id="QWGA01000007">
    <property type="protein sequence ID" value="RIJ29186.1"/>
    <property type="molecule type" value="Genomic_DNA"/>
</dbReference>
<evidence type="ECO:0000256" key="1">
    <source>
        <dbReference type="ARBA" id="ARBA00023027"/>
    </source>
</evidence>
<dbReference type="InterPro" id="IPR001509">
    <property type="entry name" value="Epimerase_deHydtase"/>
</dbReference>
<dbReference type="Proteomes" id="UP000265845">
    <property type="component" value="Unassembled WGS sequence"/>
</dbReference>
<dbReference type="RefSeq" id="WP_119454600.1">
    <property type="nucleotide sequence ID" value="NZ_QWGA01000007.1"/>
</dbReference>
<evidence type="ECO:0000313" key="4">
    <source>
        <dbReference type="Proteomes" id="UP000265845"/>
    </source>
</evidence>
<proteinExistence type="predicted"/>
<dbReference type="PRINTS" id="PR01713">
    <property type="entry name" value="NUCEPIMERASE"/>
</dbReference>
<keyword evidence="4" id="KW-1185">Reference proteome</keyword>
<reference evidence="3 4" key="1">
    <citation type="submission" date="2018-08" db="EMBL/GenBank/DDBJ databases">
        <title>Henriciella mobilis sp. nov., isolated from seawater.</title>
        <authorList>
            <person name="Cheng H."/>
            <person name="Wu Y.-H."/>
            <person name="Xu X.-W."/>
            <person name="Guo L.-L."/>
        </authorList>
    </citation>
    <scope>NUCLEOTIDE SEQUENCE [LARGE SCALE GENOMIC DNA]</scope>
    <source>
        <strain evidence="3 4">CCUG67844</strain>
    </source>
</reference>
<dbReference type="Gene3D" id="3.40.50.720">
    <property type="entry name" value="NAD(P)-binding Rossmann-like Domain"/>
    <property type="match status" value="1"/>
</dbReference>